<keyword evidence="8" id="KW-0611">Plant defense</keyword>
<dbReference type="InterPro" id="IPR044965">
    <property type="entry name" value="Glyco_hydro_17_plant"/>
</dbReference>
<protein>
    <recommendedName>
        <fullName evidence="4">glucan endo-1,3-beta-D-glucosidase</fullName>
        <ecNumber evidence="4">3.2.1.39</ecNumber>
    </recommendedName>
</protein>
<comment type="catalytic activity">
    <reaction evidence="1">
        <text>Hydrolysis of (1-&gt;3)-beta-D-glucosidic linkages in (1-&gt;3)-beta-D-glucans.</text>
        <dbReference type="EC" id="3.2.1.39"/>
    </reaction>
</comment>
<evidence type="ECO:0000313" key="14">
    <source>
        <dbReference type="EMBL" id="KAL3518580.1"/>
    </source>
</evidence>
<evidence type="ECO:0000256" key="8">
    <source>
        <dbReference type="ARBA" id="ARBA00022821"/>
    </source>
</evidence>
<evidence type="ECO:0000256" key="11">
    <source>
        <dbReference type="RuleBase" id="RU004335"/>
    </source>
</evidence>
<dbReference type="SMART" id="SM00768">
    <property type="entry name" value="X8"/>
    <property type="match status" value="1"/>
</dbReference>
<reference evidence="14 15" key="1">
    <citation type="submission" date="2024-11" db="EMBL/GenBank/DDBJ databases">
        <title>A near-complete genome assembly of Cinchona calisaya.</title>
        <authorList>
            <person name="Lian D.C."/>
            <person name="Zhao X.W."/>
            <person name="Wei L."/>
        </authorList>
    </citation>
    <scope>NUCLEOTIDE SEQUENCE [LARGE SCALE GENOMIC DNA]</scope>
    <source>
        <tissue evidence="14">Nenye</tissue>
    </source>
</reference>
<sequence>MATPLSSPVKNSIFFSFFIFYLNFLHQSTVKVLAHYTIGVNYGTVADNLPPPTQVVSFIKDQTTINKVKIFDANPDILRAFSNSNISLTITVRNGDVLAVSKLPAAQSWVSTNVLPFYPQTKIHCIAVGNEILATGDKNLIAHLVPAMKSIHTALKLAGISDIQVSTPHSMGIMARSEPPSSGRFRRGYDRVIFAPILEFHRQTGSPFLVCPYPYFGFTDKTLDYALFKPNDGVLDDVTGMNYTNMFDAQMDAVYSAMKRLGYDDVDIVVAETGWASAGDPNQPGVSLDNAISYNANLVRHVNSGMGTPLMPNRTFDTYIFSLFNEDLKPGGSERNFGLFRPDFSPVYNVGILQKVVGPAPVTPTAPSPGGKKWCVPKDDASDAALQSNMDYVCGSGVDCQPIEDGGPCFQPNTVRSHAAYAMNAYYQTSGRNDYNCDFIGTGLVTTIDPSYQECTYVA</sequence>
<evidence type="ECO:0000256" key="6">
    <source>
        <dbReference type="ARBA" id="ARBA00022729"/>
    </source>
</evidence>
<dbReference type="FunFam" id="3.20.20.80:FF:000002">
    <property type="entry name" value="Glucan endo-1,3-beta-glucosidase 3"/>
    <property type="match status" value="1"/>
</dbReference>
<name>A0ABD2ZK11_9GENT</name>
<dbReference type="Gene3D" id="1.20.58.1040">
    <property type="match status" value="1"/>
</dbReference>
<feature type="chain" id="PRO_5044748188" description="glucan endo-1,3-beta-D-glucosidase" evidence="12">
    <location>
        <begin position="35"/>
        <end position="459"/>
    </location>
</feature>
<evidence type="ECO:0000256" key="5">
    <source>
        <dbReference type="ARBA" id="ARBA00022622"/>
    </source>
</evidence>
<keyword evidence="5" id="KW-0449">Lipoprotein</keyword>
<comment type="similarity">
    <text evidence="3 11">Belongs to the glycosyl hydrolase 17 family.</text>
</comment>
<dbReference type="SUPFAM" id="SSF51445">
    <property type="entry name" value="(Trans)glycosidases"/>
    <property type="match status" value="1"/>
</dbReference>
<evidence type="ECO:0000256" key="12">
    <source>
        <dbReference type="SAM" id="SignalP"/>
    </source>
</evidence>
<evidence type="ECO:0000256" key="3">
    <source>
        <dbReference type="ARBA" id="ARBA00008773"/>
    </source>
</evidence>
<dbReference type="FunFam" id="1.20.58.1040:FF:000003">
    <property type="entry name" value="glucan endo-1,3-beta-glucosidase 7"/>
    <property type="match status" value="1"/>
</dbReference>
<keyword evidence="6 12" id="KW-0732">Signal</keyword>
<evidence type="ECO:0000256" key="4">
    <source>
        <dbReference type="ARBA" id="ARBA00012780"/>
    </source>
</evidence>
<dbReference type="GO" id="GO:0005886">
    <property type="term" value="C:plasma membrane"/>
    <property type="evidence" value="ECO:0007669"/>
    <property type="project" value="UniProtKB-SubCell"/>
</dbReference>
<evidence type="ECO:0000256" key="1">
    <source>
        <dbReference type="ARBA" id="ARBA00000382"/>
    </source>
</evidence>
<evidence type="ECO:0000256" key="10">
    <source>
        <dbReference type="ARBA" id="ARBA00023295"/>
    </source>
</evidence>
<dbReference type="EC" id="3.2.1.39" evidence="4"/>
<keyword evidence="15" id="KW-1185">Reference proteome</keyword>
<evidence type="ECO:0000256" key="9">
    <source>
        <dbReference type="ARBA" id="ARBA00023157"/>
    </source>
</evidence>
<proteinExistence type="inferred from homology"/>
<organism evidence="14 15">
    <name type="scientific">Cinchona calisaya</name>
    <dbReference type="NCBI Taxonomy" id="153742"/>
    <lineage>
        <taxon>Eukaryota</taxon>
        <taxon>Viridiplantae</taxon>
        <taxon>Streptophyta</taxon>
        <taxon>Embryophyta</taxon>
        <taxon>Tracheophyta</taxon>
        <taxon>Spermatophyta</taxon>
        <taxon>Magnoliopsida</taxon>
        <taxon>eudicotyledons</taxon>
        <taxon>Gunneridae</taxon>
        <taxon>Pentapetalae</taxon>
        <taxon>asterids</taxon>
        <taxon>lamiids</taxon>
        <taxon>Gentianales</taxon>
        <taxon>Rubiaceae</taxon>
        <taxon>Cinchonoideae</taxon>
        <taxon>Cinchoneae</taxon>
        <taxon>Cinchona</taxon>
    </lineage>
</organism>
<keyword evidence="10" id="KW-0326">Glycosidase</keyword>
<dbReference type="InterPro" id="IPR012946">
    <property type="entry name" value="X8"/>
</dbReference>
<dbReference type="GO" id="GO:0098552">
    <property type="term" value="C:side of membrane"/>
    <property type="evidence" value="ECO:0007669"/>
    <property type="project" value="UniProtKB-KW"/>
</dbReference>
<dbReference type="GO" id="GO:0042973">
    <property type="term" value="F:glucan endo-1,3-beta-D-glucosidase activity"/>
    <property type="evidence" value="ECO:0007669"/>
    <property type="project" value="UniProtKB-EC"/>
</dbReference>
<dbReference type="Gene3D" id="3.20.20.80">
    <property type="entry name" value="Glycosidases"/>
    <property type="match status" value="1"/>
</dbReference>
<dbReference type="GO" id="GO:0006952">
    <property type="term" value="P:defense response"/>
    <property type="evidence" value="ECO:0007669"/>
    <property type="project" value="UniProtKB-KW"/>
</dbReference>
<dbReference type="InterPro" id="IPR000490">
    <property type="entry name" value="Glyco_hydro_17"/>
</dbReference>
<keyword evidence="5" id="KW-0472">Membrane</keyword>
<keyword evidence="7" id="KW-0378">Hydrolase</keyword>
<dbReference type="Pfam" id="PF00332">
    <property type="entry name" value="Glyco_hydro_17"/>
    <property type="match status" value="1"/>
</dbReference>
<keyword evidence="5" id="KW-0325">Glycoprotein</keyword>
<keyword evidence="9" id="KW-1015">Disulfide bond</keyword>
<evidence type="ECO:0000259" key="13">
    <source>
        <dbReference type="SMART" id="SM00768"/>
    </source>
</evidence>
<evidence type="ECO:0000256" key="7">
    <source>
        <dbReference type="ARBA" id="ARBA00022801"/>
    </source>
</evidence>
<comment type="caution">
    <text evidence="14">The sequence shown here is derived from an EMBL/GenBank/DDBJ whole genome shotgun (WGS) entry which is preliminary data.</text>
</comment>
<dbReference type="InterPro" id="IPR017853">
    <property type="entry name" value="GH"/>
</dbReference>
<comment type="subcellular location">
    <subcellularLocation>
        <location evidence="2">Cell membrane</location>
        <topology evidence="2">Lipid-anchor</topology>
        <topology evidence="2">GPI-anchor</topology>
    </subcellularLocation>
</comment>
<feature type="signal peptide" evidence="12">
    <location>
        <begin position="1"/>
        <end position="34"/>
    </location>
</feature>
<gene>
    <name evidence="14" type="ORF">ACH5RR_021169</name>
</gene>
<dbReference type="AlphaFoldDB" id="A0ABD2ZK11"/>
<accession>A0ABD2ZK11</accession>
<feature type="domain" description="X8" evidence="13">
    <location>
        <begin position="373"/>
        <end position="457"/>
    </location>
</feature>
<keyword evidence="5" id="KW-0336">GPI-anchor</keyword>
<dbReference type="Proteomes" id="UP001630127">
    <property type="component" value="Unassembled WGS sequence"/>
</dbReference>
<dbReference type="Pfam" id="PF07983">
    <property type="entry name" value="X8"/>
    <property type="match status" value="1"/>
</dbReference>
<evidence type="ECO:0000256" key="2">
    <source>
        <dbReference type="ARBA" id="ARBA00004609"/>
    </source>
</evidence>
<evidence type="ECO:0000313" key="15">
    <source>
        <dbReference type="Proteomes" id="UP001630127"/>
    </source>
</evidence>
<dbReference type="PANTHER" id="PTHR32227">
    <property type="entry name" value="GLUCAN ENDO-1,3-BETA-GLUCOSIDASE BG1-RELATED-RELATED"/>
    <property type="match status" value="1"/>
</dbReference>
<dbReference type="EMBL" id="JBJUIK010000009">
    <property type="protein sequence ID" value="KAL3518580.1"/>
    <property type="molecule type" value="Genomic_DNA"/>
</dbReference>